<gene>
    <name evidence="2" type="ORF">CEJ09_23680</name>
</gene>
<sequence length="85" mass="8828">MTGGISPVDGMPGQEDCPVLHGGIMMSLCSSSMPRVARGYPLPGASVPRPDGHGTGGFSAPVRRRCDFTPSTRTLRRALQAAFAA</sequence>
<dbReference type="AlphaFoldDB" id="A0A5V0QEM5"/>
<dbReference type="EMBL" id="AAGWQQ010000104">
    <property type="protein sequence ID" value="EBS7984771.1"/>
    <property type="molecule type" value="Genomic_DNA"/>
</dbReference>
<protein>
    <submittedName>
        <fullName evidence="2">Uncharacterized protein</fullName>
    </submittedName>
</protein>
<organism evidence="2">
    <name type="scientific">Salmonella enterica</name>
    <name type="common">Salmonella choleraesuis</name>
    <dbReference type="NCBI Taxonomy" id="28901"/>
    <lineage>
        <taxon>Bacteria</taxon>
        <taxon>Pseudomonadati</taxon>
        <taxon>Pseudomonadota</taxon>
        <taxon>Gammaproteobacteria</taxon>
        <taxon>Enterobacterales</taxon>
        <taxon>Enterobacteriaceae</taxon>
        <taxon>Salmonella</taxon>
    </lineage>
</organism>
<evidence type="ECO:0000313" key="2">
    <source>
        <dbReference type="EMBL" id="EBS7984771.1"/>
    </source>
</evidence>
<name>A0A5V0QEM5_SALER</name>
<evidence type="ECO:0000256" key="1">
    <source>
        <dbReference type="SAM" id="MobiDB-lite"/>
    </source>
</evidence>
<comment type="caution">
    <text evidence="2">The sequence shown here is derived from an EMBL/GenBank/DDBJ whole genome shotgun (WGS) entry which is preliminary data.</text>
</comment>
<accession>A0A5V0QEM5</accession>
<feature type="region of interest" description="Disordered" evidence="1">
    <location>
        <begin position="40"/>
        <end position="65"/>
    </location>
</feature>
<reference evidence="2" key="1">
    <citation type="submission" date="2018-07" db="EMBL/GenBank/DDBJ databases">
        <authorList>
            <consortium name="PulseNet: The National Subtyping Network for Foodborne Disease Surveillance"/>
            <person name="Tarr C.L."/>
            <person name="Trees E."/>
            <person name="Katz L.S."/>
            <person name="Carleton-Romer H.A."/>
            <person name="Stroika S."/>
            <person name="Kucerova Z."/>
            <person name="Roache K.F."/>
            <person name="Sabol A.L."/>
            <person name="Besser J."/>
            <person name="Gerner-Smidt P."/>
        </authorList>
    </citation>
    <scope>NUCLEOTIDE SEQUENCE</scope>
    <source>
        <strain evidence="2">PNUSAS015592</strain>
    </source>
</reference>
<proteinExistence type="predicted"/>